<name>A0A6A5P0H0_LUPAL</name>
<comment type="caution">
    <text evidence="2">The sequence shown here is derived from an EMBL/GenBank/DDBJ whole genome shotgun (WGS) entry which is preliminary data.</text>
</comment>
<evidence type="ECO:0000256" key="1">
    <source>
        <dbReference type="SAM" id="MobiDB-lite"/>
    </source>
</evidence>
<evidence type="ECO:0000313" key="2">
    <source>
        <dbReference type="EMBL" id="KAE9594909.1"/>
    </source>
</evidence>
<evidence type="ECO:0000313" key="3">
    <source>
        <dbReference type="Proteomes" id="UP000447434"/>
    </source>
</evidence>
<feature type="compositionally biased region" description="Polar residues" evidence="1">
    <location>
        <begin position="57"/>
        <end position="76"/>
    </location>
</feature>
<dbReference type="OrthoDB" id="1428804at2759"/>
<proteinExistence type="predicted"/>
<organism evidence="2 3">
    <name type="scientific">Lupinus albus</name>
    <name type="common">White lupine</name>
    <name type="synonym">Lupinus termis</name>
    <dbReference type="NCBI Taxonomy" id="3870"/>
    <lineage>
        <taxon>Eukaryota</taxon>
        <taxon>Viridiplantae</taxon>
        <taxon>Streptophyta</taxon>
        <taxon>Embryophyta</taxon>
        <taxon>Tracheophyta</taxon>
        <taxon>Spermatophyta</taxon>
        <taxon>Magnoliopsida</taxon>
        <taxon>eudicotyledons</taxon>
        <taxon>Gunneridae</taxon>
        <taxon>Pentapetalae</taxon>
        <taxon>rosids</taxon>
        <taxon>fabids</taxon>
        <taxon>Fabales</taxon>
        <taxon>Fabaceae</taxon>
        <taxon>Papilionoideae</taxon>
        <taxon>50 kb inversion clade</taxon>
        <taxon>genistoids sensu lato</taxon>
        <taxon>core genistoids</taxon>
        <taxon>Genisteae</taxon>
        <taxon>Lupinus</taxon>
    </lineage>
</organism>
<feature type="compositionally biased region" description="Polar residues" evidence="1">
    <location>
        <begin position="87"/>
        <end position="97"/>
    </location>
</feature>
<dbReference type="EMBL" id="WOCE01000018">
    <property type="protein sequence ID" value="KAE9594909.1"/>
    <property type="molecule type" value="Genomic_DNA"/>
</dbReference>
<feature type="compositionally biased region" description="Low complexity" evidence="1">
    <location>
        <begin position="28"/>
        <end position="52"/>
    </location>
</feature>
<keyword evidence="3" id="KW-1185">Reference proteome</keyword>
<reference evidence="3" key="1">
    <citation type="journal article" date="2020" name="Nat. Commun.">
        <title>Genome sequence of the cluster root forming white lupin.</title>
        <authorList>
            <person name="Hufnagel B."/>
            <person name="Marques A."/>
            <person name="Soriano A."/>
            <person name="Marques L."/>
            <person name="Divol F."/>
            <person name="Doumas P."/>
            <person name="Sallet E."/>
            <person name="Mancinotti D."/>
            <person name="Carrere S."/>
            <person name="Marande W."/>
            <person name="Arribat S."/>
            <person name="Keller J."/>
            <person name="Huneau C."/>
            <person name="Blein T."/>
            <person name="Aime D."/>
            <person name="Laguerre M."/>
            <person name="Taylor J."/>
            <person name="Schubert V."/>
            <person name="Nelson M."/>
            <person name="Geu-Flores F."/>
            <person name="Crespi M."/>
            <person name="Gallardo-Guerrero K."/>
            <person name="Delaux P.-M."/>
            <person name="Salse J."/>
            <person name="Berges H."/>
            <person name="Guyot R."/>
            <person name="Gouzy J."/>
            <person name="Peret B."/>
        </authorList>
    </citation>
    <scope>NUCLEOTIDE SEQUENCE [LARGE SCALE GENOMIC DNA]</scope>
    <source>
        <strain evidence="3">cv. Amiga</strain>
    </source>
</reference>
<accession>A0A6A5P0H0</accession>
<feature type="region of interest" description="Disordered" evidence="1">
    <location>
        <begin position="16"/>
        <end position="97"/>
    </location>
</feature>
<sequence length="97" mass="10172">MAMNIHALKNLLAKMEAQEEAERSSNYGAAGSFNNNHGNSNGYGNNNGYGNHPFSGSKINNGAQRGNGAINNSGTFNGHGNGGNISGDFNASTRNYY</sequence>
<protein>
    <submittedName>
        <fullName evidence="2">Uncharacterized protein</fullName>
    </submittedName>
</protein>
<dbReference type="AlphaFoldDB" id="A0A6A5P0H0"/>
<dbReference type="Proteomes" id="UP000447434">
    <property type="component" value="Chromosome 18"/>
</dbReference>
<gene>
    <name evidence="2" type="ORF">Lalb_Chr18g0058811</name>
</gene>